<dbReference type="STRING" id="109280.ENSHCOP00000004775"/>
<dbReference type="GO" id="GO:0007173">
    <property type="term" value="P:epidermal growth factor receptor signaling pathway"/>
    <property type="evidence" value="ECO:0007669"/>
    <property type="project" value="TreeGrafter"/>
</dbReference>
<evidence type="ECO:0000256" key="5">
    <source>
        <dbReference type="SAM" id="Phobius"/>
    </source>
</evidence>
<keyword evidence="9" id="KW-1185">Reference proteome</keyword>
<feature type="signal peptide" evidence="6">
    <location>
        <begin position="1"/>
        <end position="30"/>
    </location>
</feature>
<feature type="disulfide bond" evidence="3">
    <location>
        <begin position="148"/>
        <end position="157"/>
    </location>
</feature>
<accession>A0A3Q2XJP1</accession>
<dbReference type="PANTHER" id="PTHR10740">
    <property type="entry name" value="TRANSFORMING GROWTH FACTOR ALPHA"/>
    <property type="match status" value="1"/>
</dbReference>
<dbReference type="PROSITE" id="PS50026">
    <property type="entry name" value="EGF_3"/>
    <property type="match status" value="1"/>
</dbReference>
<keyword evidence="5" id="KW-0472">Membrane</keyword>
<dbReference type="GO" id="GO:0008083">
    <property type="term" value="F:growth factor activity"/>
    <property type="evidence" value="ECO:0007669"/>
    <property type="project" value="TreeGrafter"/>
</dbReference>
<dbReference type="GO" id="GO:0045840">
    <property type="term" value="P:positive regulation of mitotic nuclear division"/>
    <property type="evidence" value="ECO:0007669"/>
    <property type="project" value="TreeGrafter"/>
</dbReference>
<dbReference type="PROSITE" id="PS01186">
    <property type="entry name" value="EGF_2"/>
    <property type="match status" value="1"/>
</dbReference>
<keyword evidence="5" id="KW-1133">Transmembrane helix</keyword>
<evidence type="ECO:0000256" key="3">
    <source>
        <dbReference type="PROSITE-ProRule" id="PRU00076"/>
    </source>
</evidence>
<evidence type="ECO:0000256" key="1">
    <source>
        <dbReference type="ARBA" id="ARBA00022536"/>
    </source>
</evidence>
<feature type="chain" id="PRO_5018758611" evidence="6">
    <location>
        <begin position="31"/>
        <end position="240"/>
    </location>
</feature>
<feature type="compositionally biased region" description="Basic residues" evidence="4">
    <location>
        <begin position="80"/>
        <end position="94"/>
    </location>
</feature>
<sequence length="240" mass="26679">MFVYRCVRAYVSSLVFSVLFSVLAAQGSEASSSGELGSVTVGLASGEGLRVLQGDVEDDVDFEELASTFLYIPVKKNDRKKKKGKGKKKNKQKSKGTTAFNPEHPFSTQGHTSAVEPTEDPCTSTHLDYCIHGYCQRMEGLREPVCICMKGYHGERCGIQVLGNTGPQSERTVDIEWVQMALVITAIVLSLISCTHFLYKQNEKKKKLQVYRSHKNFLASYLGSWSEQQKLQKPVSDVVV</sequence>
<keyword evidence="1 3" id="KW-0245">EGF-like domain</keyword>
<dbReference type="AlphaFoldDB" id="A0A3Q2XJP1"/>
<comment type="caution">
    <text evidence="3">Lacks conserved residue(s) required for the propagation of feature annotation.</text>
</comment>
<dbReference type="GeneTree" id="ENSGT00970000197251"/>
<dbReference type="SUPFAM" id="SSF57196">
    <property type="entry name" value="EGF/Laminin"/>
    <property type="match status" value="1"/>
</dbReference>
<dbReference type="InterPro" id="IPR000742">
    <property type="entry name" value="EGF"/>
</dbReference>
<dbReference type="PROSITE" id="PS00022">
    <property type="entry name" value="EGF_1"/>
    <property type="match status" value="1"/>
</dbReference>
<dbReference type="GO" id="GO:0005154">
    <property type="term" value="F:epidermal growth factor receptor binding"/>
    <property type="evidence" value="ECO:0007669"/>
    <property type="project" value="TreeGrafter"/>
</dbReference>
<protein>
    <submittedName>
        <fullName evidence="8">Proheparin-binding EGF-like growth factor</fullName>
    </submittedName>
</protein>
<reference evidence="8" key="1">
    <citation type="submission" date="2025-08" db="UniProtKB">
        <authorList>
            <consortium name="Ensembl"/>
        </authorList>
    </citation>
    <scope>IDENTIFICATION</scope>
</reference>
<feature type="region of interest" description="Disordered" evidence="4">
    <location>
        <begin position="80"/>
        <end position="119"/>
    </location>
</feature>
<evidence type="ECO:0000256" key="2">
    <source>
        <dbReference type="ARBA" id="ARBA00023157"/>
    </source>
</evidence>
<keyword evidence="5" id="KW-0812">Transmembrane</keyword>
<proteinExistence type="predicted"/>
<dbReference type="PANTHER" id="PTHR10740:SF16">
    <property type="entry name" value="AMPHIREGULIN"/>
    <property type="match status" value="1"/>
</dbReference>
<name>A0A3Q2XJP1_HIPCM</name>
<evidence type="ECO:0000313" key="8">
    <source>
        <dbReference type="Ensembl" id="ENSHCOP00000004775.1"/>
    </source>
</evidence>
<feature type="domain" description="EGF-like" evidence="7">
    <location>
        <begin position="118"/>
        <end position="158"/>
    </location>
</feature>
<evidence type="ECO:0000313" key="9">
    <source>
        <dbReference type="Proteomes" id="UP000264820"/>
    </source>
</evidence>
<evidence type="ECO:0000256" key="6">
    <source>
        <dbReference type="SAM" id="SignalP"/>
    </source>
</evidence>
<organism evidence="8 9">
    <name type="scientific">Hippocampus comes</name>
    <name type="common">Tiger tail seahorse</name>
    <dbReference type="NCBI Taxonomy" id="109280"/>
    <lineage>
        <taxon>Eukaryota</taxon>
        <taxon>Metazoa</taxon>
        <taxon>Chordata</taxon>
        <taxon>Craniata</taxon>
        <taxon>Vertebrata</taxon>
        <taxon>Euteleostomi</taxon>
        <taxon>Actinopterygii</taxon>
        <taxon>Neopterygii</taxon>
        <taxon>Teleostei</taxon>
        <taxon>Neoteleostei</taxon>
        <taxon>Acanthomorphata</taxon>
        <taxon>Syngnathiaria</taxon>
        <taxon>Syngnathiformes</taxon>
        <taxon>Syngnathoidei</taxon>
        <taxon>Syngnathidae</taxon>
        <taxon>Hippocampus</taxon>
    </lineage>
</organism>
<dbReference type="Gene3D" id="2.10.25.10">
    <property type="entry name" value="Laminin"/>
    <property type="match status" value="1"/>
</dbReference>
<dbReference type="Proteomes" id="UP000264820">
    <property type="component" value="Unplaced"/>
</dbReference>
<reference evidence="8" key="2">
    <citation type="submission" date="2025-09" db="UniProtKB">
        <authorList>
            <consortium name="Ensembl"/>
        </authorList>
    </citation>
    <scope>IDENTIFICATION</scope>
</reference>
<dbReference type="GO" id="GO:0008284">
    <property type="term" value="P:positive regulation of cell population proliferation"/>
    <property type="evidence" value="ECO:0007669"/>
    <property type="project" value="TreeGrafter"/>
</dbReference>
<evidence type="ECO:0000256" key="4">
    <source>
        <dbReference type="SAM" id="MobiDB-lite"/>
    </source>
</evidence>
<dbReference type="GO" id="GO:0005615">
    <property type="term" value="C:extracellular space"/>
    <property type="evidence" value="ECO:0007669"/>
    <property type="project" value="TreeGrafter"/>
</dbReference>
<dbReference type="Ensembl" id="ENSHCOT00000006579.1">
    <property type="protein sequence ID" value="ENSHCOP00000004775.1"/>
    <property type="gene ID" value="ENSHCOG00000006243.1"/>
</dbReference>
<feature type="transmembrane region" description="Helical" evidence="5">
    <location>
        <begin position="177"/>
        <end position="199"/>
    </location>
</feature>
<evidence type="ECO:0000259" key="7">
    <source>
        <dbReference type="PROSITE" id="PS50026"/>
    </source>
</evidence>
<keyword evidence="2 3" id="KW-1015">Disulfide bond</keyword>
<keyword evidence="6" id="KW-0732">Signal</keyword>